<evidence type="ECO:0000256" key="7">
    <source>
        <dbReference type="SAM" id="Phobius"/>
    </source>
</evidence>
<feature type="transmembrane region" description="Helical" evidence="7">
    <location>
        <begin position="996"/>
        <end position="1020"/>
    </location>
</feature>
<dbReference type="AlphaFoldDB" id="A0AAE3LMH5"/>
<feature type="domain" description="SSD" evidence="8">
    <location>
        <begin position="207"/>
        <end position="336"/>
    </location>
</feature>
<evidence type="ECO:0000256" key="3">
    <source>
        <dbReference type="ARBA" id="ARBA00022475"/>
    </source>
</evidence>
<dbReference type="SUPFAM" id="SSF82866">
    <property type="entry name" value="Multidrug efflux transporter AcrB transmembrane domain"/>
    <property type="match status" value="2"/>
</dbReference>
<name>A0AAE3LMH5_9BACI</name>
<feature type="domain" description="SSD" evidence="8">
    <location>
        <begin position="898"/>
        <end position="1026"/>
    </location>
</feature>
<feature type="transmembrane region" description="Helical" evidence="7">
    <location>
        <begin position="284"/>
        <end position="303"/>
    </location>
</feature>
<evidence type="ECO:0000256" key="1">
    <source>
        <dbReference type="ARBA" id="ARBA00004651"/>
    </source>
</evidence>
<accession>A0AAE3LMH5</accession>
<feature type="transmembrane region" description="Helical" evidence="7">
    <location>
        <begin position="309"/>
        <end position="335"/>
    </location>
</feature>
<sequence>MKGIIKSKWFIVVAWLVAVVVLMLSAPNMADLVREKGELEVADGYSSKVAQQIINEVNEQEGLGNTTSVALVFHNEDGLTATNMEEAKQAVNRLEQQKEELGITNILTHFNQKELEEQLLAKDGKTILVSLTIDWQNRTANDLSNDLYSAIDDINLEHYYTGSSFIDEDVILTSQDGLKQTEVITVVFILVVLILVFRSVVAPFIPLITVGISYLAAQSVVAFLIEYFNFPISNFTQIFLVAVLFGIGTDYSILLLSRFKEELSVQESLTAAIVETYKHAGKTVFFSGIAVLIGFAVIGFSQFKLYQSASAVAVGIAVLLAALFTIVPFFMAVLGKKLFWPSKGSLEHKPSKLWNFAGRFSFARPIIALLIVAVITVPFIITEDGDLSYNSMEEIGDDYNSVKGFEIISDSFGPGESMPTKIVIKNDEAMDQKEYFYLVEAISQNLEKVDGIQTVRSLTRPTGEKLEDLLVANQADQLKEGIGEGNDGIAQIRDGLSEASEQLSSSTPQLAEATDGIDSLISGTDELKSGINELQSGLEQIENGVRDGSLGAGELKAGLKEIKQNAESLLAGYQQLQGGYTQYANEMKSAYQTINQSISAFADNEKFAQLQQALEYLDNYFATADADPSVTESFYQLKAFTENLQPQLQGLMAGIQGLEDSVGQLEDITSSFQQLNGGLEALIAGMDNVIDGIDSLEQGLNRAADGQETIINQLPAVTNGLGEINNGQEQLLAGFSGIGDQLGALTNGLASSVDGLTQVHDGLNTASDFLDDLASSSENTGIYIPDELLENEQFGQVLDTYLSNDRKIMTIDVIFDENPYSIAAIDKVDDLEDAVARAVADTKLENAQVAINGVTSTYHDLSTMSDHDFSKTVVYMLVGIGIILIILFRSFVMPIYLVASLLLTYFTTMGITEFIFINLLGYDGITWAVPFFSFVILIALGVDYSIFLMGRFNEYRNEPIKQAMIHAMSNMGTVIMSAVIILGGTFAAMIPSGVLSLLQIATVVISGLLLYSLVILPLFVPVMVKIFGKANWWPFIEKNQE</sequence>
<dbReference type="EMBL" id="JAOUSF010000002">
    <property type="protein sequence ID" value="MCU9612941.1"/>
    <property type="molecule type" value="Genomic_DNA"/>
</dbReference>
<comment type="caution">
    <text evidence="9">The sequence shown here is derived from an EMBL/GenBank/DDBJ whole genome shotgun (WGS) entry which is preliminary data.</text>
</comment>
<comment type="subcellular location">
    <subcellularLocation>
        <location evidence="1">Cell membrane</location>
        <topology evidence="1">Multi-pass membrane protein</topology>
    </subcellularLocation>
</comment>
<feature type="transmembrane region" description="Helical" evidence="7">
    <location>
        <begin position="356"/>
        <end position="381"/>
    </location>
</feature>
<feature type="transmembrane region" description="Helical" evidence="7">
    <location>
        <begin position="183"/>
        <end position="200"/>
    </location>
</feature>
<feature type="transmembrane region" description="Helical" evidence="7">
    <location>
        <begin position="207"/>
        <end position="225"/>
    </location>
</feature>
<feature type="transmembrane region" description="Helical" evidence="7">
    <location>
        <begin position="927"/>
        <end position="950"/>
    </location>
</feature>
<dbReference type="Pfam" id="PF03176">
    <property type="entry name" value="MMPL"/>
    <property type="match status" value="2"/>
</dbReference>
<evidence type="ECO:0000313" key="9">
    <source>
        <dbReference type="EMBL" id="MCU9612941.1"/>
    </source>
</evidence>
<keyword evidence="5 7" id="KW-1133">Transmembrane helix</keyword>
<evidence type="ECO:0000256" key="2">
    <source>
        <dbReference type="ARBA" id="ARBA00010157"/>
    </source>
</evidence>
<protein>
    <submittedName>
        <fullName evidence="9">MMPL family transporter</fullName>
    </submittedName>
</protein>
<dbReference type="InterPro" id="IPR000731">
    <property type="entry name" value="SSD"/>
</dbReference>
<evidence type="ECO:0000313" key="10">
    <source>
        <dbReference type="Proteomes" id="UP001209318"/>
    </source>
</evidence>
<reference evidence="9" key="1">
    <citation type="submission" date="2022-10" db="EMBL/GenBank/DDBJ databases">
        <title>Description of Fervidibacillus gen. nov. in the family Fervidibacillaceae fam. nov. with two species, Fervidibacillus albus sp. nov., and Fervidibacillus halotolerans sp. nov., isolated from tidal flat sediments.</title>
        <authorList>
            <person name="Kwon K.K."/>
            <person name="Yang S.-H."/>
        </authorList>
    </citation>
    <scope>NUCLEOTIDE SEQUENCE</scope>
    <source>
        <strain evidence="9">JCM 19140</strain>
    </source>
</reference>
<keyword evidence="4 7" id="KW-0812">Transmembrane</keyword>
<evidence type="ECO:0000259" key="8">
    <source>
        <dbReference type="PROSITE" id="PS50156"/>
    </source>
</evidence>
<feature type="transmembrane region" description="Helical" evidence="7">
    <location>
        <begin position="237"/>
        <end position="256"/>
    </location>
</feature>
<organism evidence="9 10">
    <name type="scientific">Perspicuibacillus lycopersici</name>
    <dbReference type="NCBI Taxonomy" id="1325689"/>
    <lineage>
        <taxon>Bacteria</taxon>
        <taxon>Bacillati</taxon>
        <taxon>Bacillota</taxon>
        <taxon>Bacilli</taxon>
        <taxon>Bacillales</taxon>
        <taxon>Bacillaceae</taxon>
        <taxon>Perspicuibacillus</taxon>
    </lineage>
</organism>
<evidence type="ECO:0000256" key="5">
    <source>
        <dbReference type="ARBA" id="ARBA00022989"/>
    </source>
</evidence>
<dbReference type="GO" id="GO:0005886">
    <property type="term" value="C:plasma membrane"/>
    <property type="evidence" value="ECO:0007669"/>
    <property type="project" value="UniProtKB-SubCell"/>
</dbReference>
<feature type="transmembrane region" description="Helical" evidence="7">
    <location>
        <begin position="971"/>
        <end position="990"/>
    </location>
</feature>
<keyword evidence="10" id="KW-1185">Reference proteome</keyword>
<evidence type="ECO:0000256" key="4">
    <source>
        <dbReference type="ARBA" id="ARBA00022692"/>
    </source>
</evidence>
<gene>
    <name evidence="9" type="ORF">OEV98_05180</name>
</gene>
<keyword evidence="6 7" id="KW-0472">Membrane</keyword>
<dbReference type="Gene3D" id="1.10.287.950">
    <property type="entry name" value="Methyl-accepting chemotaxis protein"/>
    <property type="match status" value="1"/>
</dbReference>
<dbReference type="InterPro" id="IPR050545">
    <property type="entry name" value="Mycobact_MmpL"/>
</dbReference>
<feature type="transmembrane region" description="Helical" evidence="7">
    <location>
        <begin position="872"/>
        <end position="888"/>
    </location>
</feature>
<dbReference type="Proteomes" id="UP001209318">
    <property type="component" value="Unassembled WGS sequence"/>
</dbReference>
<dbReference type="PANTHER" id="PTHR33406">
    <property type="entry name" value="MEMBRANE PROTEIN MJ1562-RELATED"/>
    <property type="match status" value="1"/>
</dbReference>
<dbReference type="Gene3D" id="1.20.1640.10">
    <property type="entry name" value="Multidrug efflux transporter AcrB transmembrane domain"/>
    <property type="match status" value="2"/>
</dbReference>
<keyword evidence="3" id="KW-1003">Cell membrane</keyword>
<comment type="similarity">
    <text evidence="2">Belongs to the resistance-nodulation-cell division (RND) (TC 2.A.6) family. MmpL subfamily.</text>
</comment>
<dbReference type="RefSeq" id="WP_263072150.1">
    <property type="nucleotide sequence ID" value="NZ_JAOUSF010000002.1"/>
</dbReference>
<dbReference type="SUPFAM" id="SSF58104">
    <property type="entry name" value="Methyl-accepting chemotaxis protein (MCP) signaling domain"/>
    <property type="match status" value="1"/>
</dbReference>
<dbReference type="PROSITE" id="PS50156">
    <property type="entry name" value="SSD"/>
    <property type="match status" value="2"/>
</dbReference>
<feature type="transmembrane region" description="Helical" evidence="7">
    <location>
        <begin position="895"/>
        <end position="921"/>
    </location>
</feature>
<evidence type="ECO:0000256" key="6">
    <source>
        <dbReference type="ARBA" id="ARBA00023136"/>
    </source>
</evidence>
<dbReference type="InterPro" id="IPR004869">
    <property type="entry name" value="MMPL_dom"/>
</dbReference>
<proteinExistence type="inferred from homology"/>
<dbReference type="PANTHER" id="PTHR33406:SF6">
    <property type="entry name" value="MEMBRANE PROTEIN YDGH-RELATED"/>
    <property type="match status" value="1"/>
</dbReference>